<reference evidence="8" key="3">
    <citation type="submission" date="2018-01" db="EMBL/GenBank/DDBJ databases">
        <authorList>
            <person name="Gaut B.S."/>
            <person name="Morton B.R."/>
            <person name="Clegg M.T."/>
            <person name="Duvall M.R."/>
        </authorList>
    </citation>
    <scope>NUCLEOTIDE SEQUENCE</scope>
    <source>
        <strain evidence="8">ATCC BAA-2683</strain>
    </source>
</reference>
<dbReference type="GO" id="GO:0016121">
    <property type="term" value="P:carotene catabolic process"/>
    <property type="evidence" value="ECO:0007669"/>
    <property type="project" value="TreeGrafter"/>
</dbReference>
<accession>A0A1S1N350</accession>
<keyword evidence="9" id="KW-1185">Reference proteome</keyword>
<reference evidence="8 10" key="2">
    <citation type="journal article" date="2017" name="Int. J. Syst. Evol. Microbiol.">
        <title>Mycobacterium talmoniae sp. nov., a slowly growing mycobacterium isolated from human respiratory samples.</title>
        <authorList>
            <person name="Davidson R.M."/>
            <person name="DeGroote M.A."/>
            <person name="Marola J.L."/>
            <person name="Buss S."/>
            <person name="Jones V."/>
            <person name="McNeil M.R."/>
            <person name="Freifeld A.G."/>
            <person name="Elaine Epperson L."/>
            <person name="Hasan N.A."/>
            <person name="Jackson M."/>
            <person name="Iwen P.C."/>
            <person name="Salfinger M."/>
            <person name="Strong M."/>
        </authorList>
    </citation>
    <scope>NUCLEOTIDE SEQUENCE [LARGE SCALE GENOMIC DNA]</scope>
    <source>
        <strain evidence="8 10">ATCC BAA-2683</strain>
    </source>
</reference>
<dbReference type="PANTHER" id="PTHR10543:SF89">
    <property type="entry name" value="CAROTENOID 9,10(9',10')-CLEAVAGE DIOXYGENASE 1"/>
    <property type="match status" value="1"/>
</dbReference>
<evidence type="ECO:0000256" key="1">
    <source>
        <dbReference type="ARBA" id="ARBA00006787"/>
    </source>
</evidence>
<protein>
    <recommendedName>
        <fullName evidence="6">Dioxygenase</fullName>
        <ecNumber evidence="6">1.13.11.-</ecNumber>
    </recommendedName>
</protein>
<dbReference type="InterPro" id="IPR004294">
    <property type="entry name" value="Carotenoid_Oase"/>
</dbReference>
<evidence type="ECO:0000313" key="9">
    <source>
        <dbReference type="Proteomes" id="UP000179734"/>
    </source>
</evidence>
<evidence type="ECO:0000256" key="4">
    <source>
        <dbReference type="ARBA" id="ARBA00023004"/>
    </source>
</evidence>
<comment type="caution">
    <text evidence="7">The sequence shown here is derived from an EMBL/GenBank/DDBJ whole genome shotgun (WGS) entry which is preliminary data.</text>
</comment>
<dbReference type="EC" id="1.13.11.-" evidence="6"/>
<evidence type="ECO:0000256" key="5">
    <source>
        <dbReference type="PIRSR" id="PIRSR604294-1"/>
    </source>
</evidence>
<evidence type="ECO:0000256" key="2">
    <source>
        <dbReference type="ARBA" id="ARBA00022723"/>
    </source>
</evidence>
<feature type="binding site" evidence="5">
    <location>
        <position position="224"/>
    </location>
    <ligand>
        <name>Fe cation</name>
        <dbReference type="ChEBI" id="CHEBI:24875"/>
        <note>catalytic</note>
    </ligand>
</feature>
<dbReference type="PANTHER" id="PTHR10543">
    <property type="entry name" value="BETA-CAROTENE DIOXYGENASE"/>
    <property type="match status" value="1"/>
</dbReference>
<evidence type="ECO:0000256" key="6">
    <source>
        <dbReference type="RuleBase" id="RU364048"/>
    </source>
</evidence>
<keyword evidence="6" id="KW-0223">Dioxygenase</keyword>
<dbReference type="GO" id="GO:0010436">
    <property type="term" value="F:carotenoid dioxygenase activity"/>
    <property type="evidence" value="ECO:0007669"/>
    <property type="project" value="TreeGrafter"/>
</dbReference>
<dbReference type="GO" id="GO:0046872">
    <property type="term" value="F:metal ion binding"/>
    <property type="evidence" value="ECO:0007669"/>
    <property type="project" value="UniProtKB-KW"/>
</dbReference>
<reference evidence="7 9" key="1">
    <citation type="submission" date="2016-10" db="EMBL/GenBank/DDBJ databases">
        <title>Genome sequence of Mycobacterium talmonii.</title>
        <authorList>
            <person name="Greninger A.L."/>
            <person name="Elliott B."/>
            <person name="Vasireddy S."/>
            <person name="Vasireddy R."/>
        </authorList>
    </citation>
    <scope>NUCLEOTIDE SEQUENCE [LARGE SCALE GENOMIC DNA]</scope>
    <source>
        <strain evidence="7">MO-5499</strain>
        <strain evidence="9">NE-TNMC-100812</strain>
    </source>
</reference>
<name>A0A1S1N350_9MYCO</name>
<proteinExistence type="inferred from homology"/>
<feature type="binding site" evidence="5">
    <location>
        <position position="498"/>
    </location>
    <ligand>
        <name>Fe cation</name>
        <dbReference type="ChEBI" id="CHEBI:24875"/>
        <note>catalytic</note>
    </ligand>
</feature>
<feature type="binding site" evidence="5">
    <location>
        <position position="293"/>
    </location>
    <ligand>
        <name>Fe cation</name>
        <dbReference type="ChEBI" id="CHEBI:24875"/>
        <note>catalytic</note>
    </ligand>
</feature>
<dbReference type="AlphaFoldDB" id="A0A1S1N350"/>
<dbReference type="RefSeq" id="WP_071029418.1">
    <property type="nucleotide sequence ID" value="NZ_MLQM01000203.1"/>
</dbReference>
<evidence type="ECO:0000313" key="8">
    <source>
        <dbReference type="EMBL" id="PQM47891.1"/>
    </source>
</evidence>
<feature type="binding site" evidence="5">
    <location>
        <position position="175"/>
    </location>
    <ligand>
        <name>Fe cation</name>
        <dbReference type="ChEBI" id="CHEBI:24875"/>
        <note>catalytic</note>
    </ligand>
</feature>
<keyword evidence="2 5" id="KW-0479">Metal-binding</keyword>
<comment type="similarity">
    <text evidence="1 6">Belongs to the carotenoid oxygenase family.</text>
</comment>
<dbReference type="EMBL" id="MLQM01000203">
    <property type="protein sequence ID" value="OHU93737.1"/>
    <property type="molecule type" value="Genomic_DNA"/>
</dbReference>
<dbReference type="Proteomes" id="UP000179734">
    <property type="component" value="Unassembled WGS sequence"/>
</dbReference>
<evidence type="ECO:0000313" key="10">
    <source>
        <dbReference type="Proteomes" id="UP000238296"/>
    </source>
</evidence>
<dbReference type="Proteomes" id="UP000238296">
    <property type="component" value="Unassembled WGS sequence"/>
</dbReference>
<keyword evidence="4 5" id="KW-0408">Iron</keyword>
<gene>
    <name evidence="7" type="ORF">BKN37_23900</name>
    <name evidence="8" type="ORF">C1Y40_01899</name>
</gene>
<sequence length="509" mass="55907">MPLPTPLPAPGPLLSEFTPLHTEHDYLLDDEFGAVPPGLRGTLYRNGAGRWESGGSPVGHIFDGDGMLSMFVFDQGGVRFRNRYVRTNHYLRGNHCAGPAGRNTGTMRGNGSFWANAFRWPLSNLANTNAVLHAGHLLALYEAGKPHAIDPDTLATRGVYDFDGKLRGLGSFSAHPKIDPRTGELFNFGTAIYPFPCLVVYRVDPNGRLHKLTRVPMLPPLLNHDVGLTDRYVVLVLDPLVASPTGMIPVLAGLKPLVSAIRFDPDLGTKIVLVPRDGGRAHVAHTEALLHFHLANCYDDGADTVIELCRYTDTFDTVWQYLHTGYNRAQTKPGFGGPLTRLRVTGTGRVLREDLTDQRTEFPQIDTRFTGRRHRYSYTVRIPEFDLGSAVSQHGNDEIDFSEIDFATVSPRIQAGVTAVDHDRGTESTYPVDNFGTAGEPVFAPSSPDAPEGHGWLLTIEYDRVNHRSKLVVLDAREPARGPVYVGGLRHHLPAGIHGSFTHRVATPG</sequence>
<dbReference type="EMBL" id="PPEA01000260">
    <property type="protein sequence ID" value="PQM47891.1"/>
    <property type="molecule type" value="Genomic_DNA"/>
</dbReference>
<comment type="cofactor">
    <cofactor evidence="5 6">
        <name>Fe(2+)</name>
        <dbReference type="ChEBI" id="CHEBI:29033"/>
    </cofactor>
    <text evidence="5 6">Binds 1 Fe(2+) ion per subunit.</text>
</comment>
<keyword evidence="3 6" id="KW-0560">Oxidoreductase</keyword>
<organism evidence="7 9">
    <name type="scientific">Mycobacterium talmoniae</name>
    <dbReference type="NCBI Taxonomy" id="1858794"/>
    <lineage>
        <taxon>Bacteria</taxon>
        <taxon>Bacillati</taxon>
        <taxon>Actinomycetota</taxon>
        <taxon>Actinomycetes</taxon>
        <taxon>Mycobacteriales</taxon>
        <taxon>Mycobacteriaceae</taxon>
        <taxon>Mycobacterium</taxon>
    </lineage>
</organism>
<dbReference type="Pfam" id="PF03055">
    <property type="entry name" value="RPE65"/>
    <property type="match status" value="1"/>
</dbReference>
<evidence type="ECO:0000256" key="3">
    <source>
        <dbReference type="ARBA" id="ARBA00023002"/>
    </source>
</evidence>
<evidence type="ECO:0000313" key="7">
    <source>
        <dbReference type="EMBL" id="OHU93737.1"/>
    </source>
</evidence>